<reference evidence="1" key="1">
    <citation type="submission" date="2023-06" db="EMBL/GenBank/DDBJ databases">
        <authorList>
            <consortium name="Lawrence Berkeley National Laboratory"/>
            <person name="Ahrendt S."/>
            <person name="Sahu N."/>
            <person name="Indic B."/>
            <person name="Wong-Bajracharya J."/>
            <person name="Merenyi Z."/>
            <person name="Ke H.-M."/>
            <person name="Monk M."/>
            <person name="Kocsube S."/>
            <person name="Drula E."/>
            <person name="Lipzen A."/>
            <person name="Balint B."/>
            <person name="Henrissat B."/>
            <person name="Andreopoulos B."/>
            <person name="Martin F.M."/>
            <person name="Harder C.B."/>
            <person name="Rigling D."/>
            <person name="Ford K.L."/>
            <person name="Foster G.D."/>
            <person name="Pangilinan J."/>
            <person name="Papanicolaou A."/>
            <person name="Barry K."/>
            <person name="LaButti K."/>
            <person name="Viragh M."/>
            <person name="Koriabine M."/>
            <person name="Yan M."/>
            <person name="Riley R."/>
            <person name="Champramary S."/>
            <person name="Plett K.L."/>
            <person name="Tsai I.J."/>
            <person name="Slot J."/>
            <person name="Sipos G."/>
            <person name="Plett J."/>
            <person name="Nagy L.G."/>
            <person name="Grigoriev I.V."/>
        </authorList>
    </citation>
    <scope>NUCLEOTIDE SEQUENCE</scope>
    <source>
        <strain evidence="1">ICMP 16352</strain>
    </source>
</reference>
<evidence type="ECO:0000313" key="2">
    <source>
        <dbReference type="Proteomes" id="UP001175227"/>
    </source>
</evidence>
<dbReference type="Proteomes" id="UP001175227">
    <property type="component" value="Unassembled WGS sequence"/>
</dbReference>
<dbReference type="AlphaFoldDB" id="A0AA39ULP6"/>
<protein>
    <submittedName>
        <fullName evidence="1">Uncharacterized protein</fullName>
    </submittedName>
</protein>
<evidence type="ECO:0000313" key="1">
    <source>
        <dbReference type="EMBL" id="KAK0483945.1"/>
    </source>
</evidence>
<organism evidence="1 2">
    <name type="scientific">Armillaria novae-zelandiae</name>
    <dbReference type="NCBI Taxonomy" id="153914"/>
    <lineage>
        <taxon>Eukaryota</taxon>
        <taxon>Fungi</taxon>
        <taxon>Dikarya</taxon>
        <taxon>Basidiomycota</taxon>
        <taxon>Agaricomycotina</taxon>
        <taxon>Agaricomycetes</taxon>
        <taxon>Agaricomycetidae</taxon>
        <taxon>Agaricales</taxon>
        <taxon>Marasmiineae</taxon>
        <taxon>Physalacriaceae</taxon>
        <taxon>Armillaria</taxon>
    </lineage>
</organism>
<keyword evidence="2" id="KW-1185">Reference proteome</keyword>
<name>A0AA39ULP6_9AGAR</name>
<accession>A0AA39ULP6</accession>
<sequence length="193" mass="21528">MYSGPPHYSHAAPYPNQSLNVGAVAQSNGFSGPGNFPPRSNIQTITPARYNDDEKWLMFFLAHFCINCLTPFQNHRKSDNVCDPCPAANYEIRDINFINRWVQAHPNGFENRRTPNHGVAAHKPCIITSEDIVRAVERVRSNGGYIPPTSKPCIGLEQHSNWPSARRTHSSCPTELHGPHSTFARFPTSGAYS</sequence>
<proteinExistence type="predicted"/>
<dbReference type="EMBL" id="JAUEPR010000006">
    <property type="protein sequence ID" value="KAK0483945.1"/>
    <property type="molecule type" value="Genomic_DNA"/>
</dbReference>
<gene>
    <name evidence="1" type="ORF">IW261DRAFT_1561727</name>
</gene>
<comment type="caution">
    <text evidence="1">The sequence shown here is derived from an EMBL/GenBank/DDBJ whole genome shotgun (WGS) entry which is preliminary data.</text>
</comment>